<keyword evidence="2" id="KW-1185">Reference proteome</keyword>
<dbReference type="RefSeq" id="WP_301289283.1">
    <property type="nucleotide sequence ID" value="NZ_JALJXV010000004.1"/>
</dbReference>
<proteinExistence type="predicted"/>
<organism evidence="1 2">
    <name type="scientific">Natronocella acetinitrilica</name>
    <dbReference type="NCBI Taxonomy" id="414046"/>
    <lineage>
        <taxon>Bacteria</taxon>
        <taxon>Pseudomonadati</taxon>
        <taxon>Pseudomonadota</taxon>
        <taxon>Gammaproteobacteria</taxon>
        <taxon>Chromatiales</taxon>
        <taxon>Ectothiorhodospiraceae</taxon>
        <taxon>Natronocella</taxon>
    </lineage>
</organism>
<dbReference type="AlphaFoldDB" id="A0AAE3KG58"/>
<accession>A0AAE3KG58</accession>
<evidence type="ECO:0000313" key="2">
    <source>
        <dbReference type="Proteomes" id="UP001205843"/>
    </source>
</evidence>
<sequence>MLTVGVANILPHLERMADRPRWLTRAAFGEGFMELAELSDSRH</sequence>
<protein>
    <submittedName>
        <fullName evidence="1">Uncharacterized protein</fullName>
    </submittedName>
</protein>
<name>A0AAE3KG58_9GAMM</name>
<dbReference type="Proteomes" id="UP001205843">
    <property type="component" value="Unassembled WGS sequence"/>
</dbReference>
<gene>
    <name evidence="1" type="ORF">J2T57_001995</name>
</gene>
<comment type="caution">
    <text evidence="1">The sequence shown here is derived from an EMBL/GenBank/DDBJ whole genome shotgun (WGS) entry which is preliminary data.</text>
</comment>
<evidence type="ECO:0000313" key="1">
    <source>
        <dbReference type="EMBL" id="MCP1674857.1"/>
    </source>
</evidence>
<dbReference type="EMBL" id="JALJXV010000004">
    <property type="protein sequence ID" value="MCP1674857.1"/>
    <property type="molecule type" value="Genomic_DNA"/>
</dbReference>
<reference evidence="1" key="1">
    <citation type="submission" date="2022-03" db="EMBL/GenBank/DDBJ databases">
        <title>Genomic Encyclopedia of Type Strains, Phase III (KMG-III): the genomes of soil and plant-associated and newly described type strains.</title>
        <authorList>
            <person name="Whitman W."/>
        </authorList>
    </citation>
    <scope>NUCLEOTIDE SEQUENCE</scope>
    <source>
        <strain evidence="1">ANL 6-2</strain>
    </source>
</reference>